<keyword evidence="2 4" id="KW-0378">Hydrolase</keyword>
<comment type="function">
    <text evidence="4">SbcCD cleaves DNA hairpin structures. These structures can inhibit DNA replication and are intermediates in certain DNA recombination reactions. The complex acts as a 3'-&gt;5' double strand exonuclease that can open hairpins. It also has a 5' single-strand endonuclease activity.</text>
</comment>
<keyword evidence="4" id="KW-0255">Endonuclease</keyword>
<keyword evidence="1 4" id="KW-0540">Nuclease</keyword>
<comment type="subunit">
    <text evidence="4">Heterodimer of SbcC and SbcD.</text>
</comment>
<dbReference type="InterPro" id="IPR004843">
    <property type="entry name" value="Calcineurin-like_PHP"/>
</dbReference>
<dbReference type="Gene3D" id="3.60.21.10">
    <property type="match status" value="1"/>
</dbReference>
<dbReference type="InterPro" id="IPR004593">
    <property type="entry name" value="SbcD"/>
</dbReference>
<dbReference type="PATRIC" id="fig|1618420.3.peg.108"/>
<gene>
    <name evidence="4" type="primary">sbcD</name>
    <name evidence="6" type="ORF">UV33_C0007G0002</name>
</gene>
<evidence type="ECO:0000256" key="1">
    <source>
        <dbReference type="ARBA" id="ARBA00022722"/>
    </source>
</evidence>
<reference evidence="6 7" key="1">
    <citation type="journal article" date="2015" name="Nature">
        <title>rRNA introns, odd ribosomes, and small enigmatic genomes across a large radiation of phyla.</title>
        <authorList>
            <person name="Brown C.T."/>
            <person name="Hug L.A."/>
            <person name="Thomas B.C."/>
            <person name="Sharon I."/>
            <person name="Castelle C.J."/>
            <person name="Singh A."/>
            <person name="Wilkins M.J."/>
            <person name="Williams K.H."/>
            <person name="Banfield J.F."/>
        </authorList>
    </citation>
    <scope>NUCLEOTIDE SEQUENCE [LARGE SCALE GENOMIC DNA]</scope>
</reference>
<keyword evidence="4" id="KW-0233">DNA recombination</keyword>
<comment type="caution">
    <text evidence="6">The sequence shown here is derived from an EMBL/GenBank/DDBJ whole genome shotgun (WGS) entry which is preliminary data.</text>
</comment>
<keyword evidence="4" id="KW-0235">DNA replication</keyword>
<name>A0A0G1DSL8_9BACT</name>
<dbReference type="PANTHER" id="PTHR30337:SF0">
    <property type="entry name" value="NUCLEASE SBCCD SUBUNIT D"/>
    <property type="match status" value="1"/>
</dbReference>
<sequence length="392" mass="44005">MKILHTGDLHIGMTNYSKLDPETGLESRLLDFFKTFDFIIETAIKEGIDAFIFAGDAYKTRDPSPTQQRGFGERVKKIAKAGIPVVMVVGNHDTPNAEGRANTLDIYSALEIDNVWVSRHPEFLSIPTKSGNLQVITAPWLHKSDFKSLGDKLPAMYAKINPEEPSILAGHLEVEGASFGSEKGLAIVNDVTVPLSLLTERKLNYVALGHIHKYQELSKNPPVIYAGSPERIDFGEEKEEKGFVLVELSAVSHQLSARFETSYRFIPTPARKFLTIKIMLQSDDENPTDTILKEIKKHEVKDKIVRVTIDIPAELNHDISMDQIKKALADANLVAGISRNVERKERVKLDGTEEVERLTPIEALHKYFEVKKYSAEKIKSLEKYAAQLLEDK</sequence>
<dbReference type="CDD" id="cd00840">
    <property type="entry name" value="MPP_Mre11_N"/>
    <property type="match status" value="1"/>
</dbReference>
<evidence type="ECO:0000256" key="4">
    <source>
        <dbReference type="RuleBase" id="RU363069"/>
    </source>
</evidence>
<dbReference type="NCBIfam" id="TIGR00619">
    <property type="entry name" value="sbcd"/>
    <property type="match status" value="1"/>
</dbReference>
<dbReference type="InterPro" id="IPR029052">
    <property type="entry name" value="Metallo-depent_PP-like"/>
</dbReference>
<evidence type="ECO:0000256" key="2">
    <source>
        <dbReference type="ARBA" id="ARBA00022801"/>
    </source>
</evidence>
<dbReference type="GO" id="GO:0006310">
    <property type="term" value="P:DNA recombination"/>
    <property type="evidence" value="ECO:0007669"/>
    <property type="project" value="UniProtKB-KW"/>
</dbReference>
<feature type="domain" description="Calcineurin-like phosphoesterase" evidence="5">
    <location>
        <begin position="1"/>
        <end position="214"/>
    </location>
</feature>
<proteinExistence type="inferred from homology"/>
<dbReference type="PANTHER" id="PTHR30337">
    <property type="entry name" value="COMPONENT OF ATP-DEPENDENT DSDNA EXONUCLEASE"/>
    <property type="match status" value="1"/>
</dbReference>
<evidence type="ECO:0000259" key="5">
    <source>
        <dbReference type="Pfam" id="PF00149"/>
    </source>
</evidence>
<dbReference type="Pfam" id="PF00149">
    <property type="entry name" value="Metallophos"/>
    <property type="match status" value="1"/>
</dbReference>
<protein>
    <recommendedName>
        <fullName evidence="4">Nuclease SbcCD subunit D</fullName>
    </recommendedName>
</protein>
<dbReference type="InterPro" id="IPR041796">
    <property type="entry name" value="Mre11_N"/>
</dbReference>
<dbReference type="GO" id="GO:0006260">
    <property type="term" value="P:DNA replication"/>
    <property type="evidence" value="ECO:0007669"/>
    <property type="project" value="UniProtKB-KW"/>
</dbReference>
<dbReference type="Proteomes" id="UP000034135">
    <property type="component" value="Unassembled WGS sequence"/>
</dbReference>
<dbReference type="InterPro" id="IPR050535">
    <property type="entry name" value="DNA_Repair-Maintenance_Comp"/>
</dbReference>
<dbReference type="AlphaFoldDB" id="A0A0G1DSL8"/>
<dbReference type="EMBL" id="LCEB01000007">
    <property type="protein sequence ID" value="KKS65263.1"/>
    <property type="molecule type" value="Genomic_DNA"/>
</dbReference>
<evidence type="ECO:0000313" key="7">
    <source>
        <dbReference type="Proteomes" id="UP000034135"/>
    </source>
</evidence>
<accession>A0A0G1DSL8</accession>
<comment type="similarity">
    <text evidence="4">Belongs to the SbcD family.</text>
</comment>
<dbReference type="GO" id="GO:0004519">
    <property type="term" value="F:endonuclease activity"/>
    <property type="evidence" value="ECO:0007669"/>
    <property type="project" value="UniProtKB-KW"/>
</dbReference>
<evidence type="ECO:0000313" key="6">
    <source>
        <dbReference type="EMBL" id="KKS65263.1"/>
    </source>
</evidence>
<organism evidence="6 7">
    <name type="scientific">Candidatus Daviesbacteria bacterium GW2011_GWA1_42_6</name>
    <dbReference type="NCBI Taxonomy" id="1618420"/>
    <lineage>
        <taxon>Bacteria</taxon>
        <taxon>Candidatus Daviesiibacteriota</taxon>
    </lineage>
</organism>
<dbReference type="GO" id="GO:0008408">
    <property type="term" value="F:3'-5' exonuclease activity"/>
    <property type="evidence" value="ECO:0007669"/>
    <property type="project" value="InterPro"/>
</dbReference>
<evidence type="ECO:0000256" key="3">
    <source>
        <dbReference type="ARBA" id="ARBA00022839"/>
    </source>
</evidence>
<dbReference type="SUPFAM" id="SSF56300">
    <property type="entry name" value="Metallo-dependent phosphatases"/>
    <property type="match status" value="1"/>
</dbReference>
<keyword evidence="3 4" id="KW-0269">Exonuclease</keyword>